<sequence>MKTCITKTITWEFECVEVNDHCNNEDETDEVEIHENNDNGNDSQDSSNGEERDEEADINDELKLRQWAINSGIQHCHLDSLLKILKRKYVNLPTSSKTFLKTTSSEYKTEQFKTIDDKIIGEYIYFGIASGLRKCVNKDTKSGIEQQISNK</sequence>
<feature type="region of interest" description="Disordered" evidence="1">
    <location>
        <begin position="29"/>
        <end position="57"/>
    </location>
</feature>
<protein>
    <submittedName>
        <fullName evidence="2">Uncharacterized protein</fullName>
    </submittedName>
</protein>
<evidence type="ECO:0000313" key="3">
    <source>
        <dbReference type="Proteomes" id="UP000078492"/>
    </source>
</evidence>
<dbReference type="Proteomes" id="UP000078492">
    <property type="component" value="Unassembled WGS sequence"/>
</dbReference>
<dbReference type="EMBL" id="KQ979479">
    <property type="protein sequence ID" value="KYN21381.1"/>
    <property type="molecule type" value="Genomic_DNA"/>
</dbReference>
<dbReference type="AlphaFoldDB" id="A0A195E8E2"/>
<dbReference type="STRING" id="471704.A0A195E8E2"/>
<gene>
    <name evidence="2" type="ORF">ALC57_06307</name>
</gene>
<organism evidence="2 3">
    <name type="scientific">Trachymyrmex cornetzi</name>
    <dbReference type="NCBI Taxonomy" id="471704"/>
    <lineage>
        <taxon>Eukaryota</taxon>
        <taxon>Metazoa</taxon>
        <taxon>Ecdysozoa</taxon>
        <taxon>Arthropoda</taxon>
        <taxon>Hexapoda</taxon>
        <taxon>Insecta</taxon>
        <taxon>Pterygota</taxon>
        <taxon>Neoptera</taxon>
        <taxon>Endopterygota</taxon>
        <taxon>Hymenoptera</taxon>
        <taxon>Apocrita</taxon>
        <taxon>Aculeata</taxon>
        <taxon>Formicoidea</taxon>
        <taxon>Formicidae</taxon>
        <taxon>Myrmicinae</taxon>
        <taxon>Trachymyrmex</taxon>
    </lineage>
</organism>
<keyword evidence="3" id="KW-1185">Reference proteome</keyword>
<feature type="compositionally biased region" description="Low complexity" evidence="1">
    <location>
        <begin position="38"/>
        <end position="47"/>
    </location>
</feature>
<evidence type="ECO:0000313" key="2">
    <source>
        <dbReference type="EMBL" id="KYN21381.1"/>
    </source>
</evidence>
<accession>A0A195E8E2</accession>
<name>A0A195E8E2_9HYME</name>
<evidence type="ECO:0000256" key="1">
    <source>
        <dbReference type="SAM" id="MobiDB-lite"/>
    </source>
</evidence>
<proteinExistence type="predicted"/>
<reference evidence="2 3" key="1">
    <citation type="submission" date="2015-09" db="EMBL/GenBank/DDBJ databases">
        <title>Trachymyrmex cornetzi WGS genome.</title>
        <authorList>
            <person name="Nygaard S."/>
            <person name="Hu H."/>
            <person name="Boomsma J."/>
            <person name="Zhang G."/>
        </authorList>
    </citation>
    <scope>NUCLEOTIDE SEQUENCE [LARGE SCALE GENOMIC DNA]</scope>
    <source>
        <strain evidence="2">Tcor2-1</strain>
        <tissue evidence="2">Whole body</tissue>
    </source>
</reference>